<dbReference type="RefSeq" id="WP_109692084.1">
    <property type="nucleotide sequence ID" value="NZ_QGDD01000001.1"/>
</dbReference>
<sequence length="259" mass="26764">MTVYAFASAKGSPGVSTAAAAIAQSWPVPVVLADVDPAGGDLLWRSRTATGGALDPDRGLLSLGAAVRRGAAQADLTEHLQQTALGTDVLVGITSPDQLPGLGAAWGQLSTVFGQHRSDVLVDCGRIVPGSAAMPVFAGADVVVLVTRPDISGTAHLRERLRSLRTTLGIGGPGGKPVGIVVRTPYRDTRSAADLQQLLDAERMGVTVLGIVADEPKAAQVLHGERMGQLRRTLLGRSAAQLAQRLVGVQRPADLANGR</sequence>
<dbReference type="EMBL" id="QGDD01000001">
    <property type="protein sequence ID" value="PWN04580.1"/>
    <property type="molecule type" value="Genomic_DNA"/>
</dbReference>
<evidence type="ECO:0000313" key="1">
    <source>
        <dbReference type="EMBL" id="PWN04580.1"/>
    </source>
</evidence>
<dbReference type="SUPFAM" id="SSF52540">
    <property type="entry name" value="P-loop containing nucleoside triphosphate hydrolases"/>
    <property type="match status" value="1"/>
</dbReference>
<proteinExistence type="predicted"/>
<comment type="caution">
    <text evidence="1">The sequence shown here is derived from an EMBL/GenBank/DDBJ whole genome shotgun (WGS) entry which is preliminary data.</text>
</comment>
<dbReference type="InterPro" id="IPR027417">
    <property type="entry name" value="P-loop_NTPase"/>
</dbReference>
<organism evidence="1 2">
    <name type="scientific">Nocardioides silvaticus</name>
    <dbReference type="NCBI Taxonomy" id="2201891"/>
    <lineage>
        <taxon>Bacteria</taxon>
        <taxon>Bacillati</taxon>
        <taxon>Actinomycetota</taxon>
        <taxon>Actinomycetes</taxon>
        <taxon>Propionibacteriales</taxon>
        <taxon>Nocardioidaceae</taxon>
        <taxon>Nocardioides</taxon>
    </lineage>
</organism>
<evidence type="ECO:0000313" key="2">
    <source>
        <dbReference type="Proteomes" id="UP000245507"/>
    </source>
</evidence>
<protein>
    <recommendedName>
        <fullName evidence="3">Chromosome partitioning protein</fullName>
    </recommendedName>
</protein>
<accession>A0A316TJF6</accession>
<dbReference type="AlphaFoldDB" id="A0A316TJF6"/>
<dbReference type="Gene3D" id="3.40.50.300">
    <property type="entry name" value="P-loop containing nucleotide triphosphate hydrolases"/>
    <property type="match status" value="1"/>
</dbReference>
<reference evidence="1 2" key="1">
    <citation type="submission" date="2018-05" db="EMBL/GenBank/DDBJ databases">
        <title>Nocardioides silvaticus genome.</title>
        <authorList>
            <person name="Li C."/>
            <person name="Wang G."/>
        </authorList>
    </citation>
    <scope>NUCLEOTIDE SEQUENCE [LARGE SCALE GENOMIC DNA]</scope>
    <source>
        <strain evidence="1 2">CCTCC AB 2018079</strain>
    </source>
</reference>
<gene>
    <name evidence="1" type="ORF">DJ010_02835</name>
</gene>
<evidence type="ECO:0008006" key="3">
    <source>
        <dbReference type="Google" id="ProtNLM"/>
    </source>
</evidence>
<name>A0A316TJF6_9ACTN</name>
<keyword evidence="2" id="KW-1185">Reference proteome</keyword>
<dbReference type="OrthoDB" id="5243870at2"/>
<dbReference type="Proteomes" id="UP000245507">
    <property type="component" value="Unassembled WGS sequence"/>
</dbReference>